<name>A0A0E9SV29_ANGAN</name>
<dbReference type="EMBL" id="GBXM01079369">
    <property type="protein sequence ID" value="JAH29208.1"/>
    <property type="molecule type" value="Transcribed_RNA"/>
</dbReference>
<reference evidence="1" key="1">
    <citation type="submission" date="2014-11" db="EMBL/GenBank/DDBJ databases">
        <authorList>
            <person name="Amaro Gonzalez C."/>
        </authorList>
    </citation>
    <scope>NUCLEOTIDE SEQUENCE</scope>
</reference>
<sequence>MKSFGIGVSGWMS</sequence>
<organism evidence="1">
    <name type="scientific">Anguilla anguilla</name>
    <name type="common">European freshwater eel</name>
    <name type="synonym">Muraena anguilla</name>
    <dbReference type="NCBI Taxonomy" id="7936"/>
    <lineage>
        <taxon>Eukaryota</taxon>
        <taxon>Metazoa</taxon>
        <taxon>Chordata</taxon>
        <taxon>Craniata</taxon>
        <taxon>Vertebrata</taxon>
        <taxon>Euteleostomi</taxon>
        <taxon>Actinopterygii</taxon>
        <taxon>Neopterygii</taxon>
        <taxon>Teleostei</taxon>
        <taxon>Anguilliformes</taxon>
        <taxon>Anguillidae</taxon>
        <taxon>Anguilla</taxon>
    </lineage>
</organism>
<proteinExistence type="predicted"/>
<protein>
    <submittedName>
        <fullName evidence="1">Uncharacterized protein</fullName>
    </submittedName>
</protein>
<dbReference type="EMBL" id="GBXM01063421">
    <property type="protein sequence ID" value="JAH45156.1"/>
    <property type="molecule type" value="Transcribed_RNA"/>
</dbReference>
<accession>A0A0E9SV29</accession>
<evidence type="ECO:0000313" key="1">
    <source>
        <dbReference type="EMBL" id="JAH45156.1"/>
    </source>
</evidence>
<reference evidence="1" key="2">
    <citation type="journal article" date="2015" name="Fish Shellfish Immunol.">
        <title>Early steps in the European eel (Anguilla anguilla)-Vibrio vulnificus interaction in the gills: Role of the RtxA13 toxin.</title>
        <authorList>
            <person name="Callol A."/>
            <person name="Pajuelo D."/>
            <person name="Ebbesson L."/>
            <person name="Teles M."/>
            <person name="MacKenzie S."/>
            <person name="Amaro C."/>
        </authorList>
    </citation>
    <scope>NUCLEOTIDE SEQUENCE</scope>
</reference>